<dbReference type="PANTHER" id="PTHR21064:SF1">
    <property type="entry name" value="HYDROXYLYSINE KINASE"/>
    <property type="match status" value="1"/>
</dbReference>
<dbReference type="RefSeq" id="XP_014636456.1">
    <property type="nucleotide sequence ID" value="XM_014780970.1"/>
</dbReference>
<dbReference type="PANTHER" id="PTHR21064">
    <property type="entry name" value="AMINOGLYCOSIDE PHOSPHOTRANSFERASE DOMAIN-CONTAINING PROTEIN-RELATED"/>
    <property type="match status" value="1"/>
</dbReference>
<evidence type="ECO:0000256" key="2">
    <source>
        <dbReference type="ARBA" id="ARBA00006219"/>
    </source>
</evidence>
<proteinExistence type="inferred from homology"/>
<evidence type="ECO:0000256" key="3">
    <source>
        <dbReference type="ARBA" id="ARBA00022490"/>
    </source>
</evidence>
<dbReference type="InterPro" id="IPR002575">
    <property type="entry name" value="Aminoglycoside_PTrfase"/>
</dbReference>
<gene>
    <name evidence="12" type="primary">LOC101405918</name>
</gene>
<dbReference type="Gene3D" id="3.90.1200.10">
    <property type="match status" value="1"/>
</dbReference>
<name>A0ABM1CA75_CERSS</name>
<feature type="domain" description="Aminoglycoside phosphotransferase" evidence="10">
    <location>
        <begin position="118"/>
        <end position="343"/>
    </location>
</feature>
<dbReference type="Proteomes" id="UP000694910">
    <property type="component" value="Unplaced"/>
</dbReference>
<dbReference type="InterPro" id="IPR050249">
    <property type="entry name" value="Pseudomonas-type_ThrB"/>
</dbReference>
<protein>
    <recommendedName>
        <fullName evidence="9">Hydroxylysine kinase</fullName>
        <ecNumber evidence="8">2.7.1.81</ecNumber>
    </recommendedName>
</protein>
<sequence length="435" mass="49117">MLSVIYNLVCRKDWHKTILGKEGGEIARTLNIWFLKDVQKPCIAGCSGNRPVCLFPLDIMSSGDDQQSRAFAKPTFSEVQASALVESVFGLKVSKIQPLPSYDDQNFHVCIPRTEDATDGPTEYVLKINNTEASKTPDLIEVQSHIIMFLRAAGFPTASVCRTKGDDITSLVSVGSGSEIKSYLVRLLTYLPGRPIAEIPISPQLLYEIGRLAAKLDKTLEKFHHPKLSSLHRENFIWNLKNVPLLEKYLYALGQNQNREIVEQVIQLFKDEIMSKLSHFRECINHGDLNDHNILIESSKSAFRDDVYQVSGILDFDDMSYGYYVFELAITIMYMMIESKNPLQVGGHVLAGFESIIPLTTVERGALFLLVCSRFCQSLVMAAYSCQLHPENKEYLMVTAKTGWKHLQQMFDMGQKAVEEIWFDTAKSYESGISM</sequence>
<dbReference type="GeneID" id="101405918"/>
<comment type="catalytic activity">
    <reaction evidence="6">
        <text>(5R)-5-hydroxy-L-lysine + GTP = (5R)-5-phosphooxy-L-lysine + GDP + H(+)</text>
        <dbReference type="Rhea" id="RHEA:19049"/>
        <dbReference type="ChEBI" id="CHEBI:15378"/>
        <dbReference type="ChEBI" id="CHEBI:37565"/>
        <dbReference type="ChEBI" id="CHEBI:57882"/>
        <dbReference type="ChEBI" id="CHEBI:58189"/>
        <dbReference type="ChEBI" id="CHEBI:58357"/>
        <dbReference type="EC" id="2.7.1.81"/>
    </reaction>
</comment>
<comment type="subcellular location">
    <subcellularLocation>
        <location evidence="1">Cytoplasm</location>
    </subcellularLocation>
</comment>
<evidence type="ECO:0000259" key="10">
    <source>
        <dbReference type="Pfam" id="PF01636"/>
    </source>
</evidence>
<dbReference type="EC" id="2.7.1.81" evidence="8"/>
<keyword evidence="11" id="KW-1185">Reference proteome</keyword>
<comment type="function">
    <text evidence="7">Catalyzes the GTP-dependent phosphorylation of 5-hydroxy-L-lysine.</text>
</comment>
<dbReference type="InterPro" id="IPR011009">
    <property type="entry name" value="Kinase-like_dom_sf"/>
</dbReference>
<evidence type="ECO:0000313" key="11">
    <source>
        <dbReference type="Proteomes" id="UP000694910"/>
    </source>
</evidence>
<evidence type="ECO:0000256" key="7">
    <source>
        <dbReference type="ARBA" id="ARBA00037368"/>
    </source>
</evidence>
<evidence type="ECO:0000256" key="5">
    <source>
        <dbReference type="ARBA" id="ARBA00022777"/>
    </source>
</evidence>
<dbReference type="GO" id="GO:0016301">
    <property type="term" value="F:kinase activity"/>
    <property type="evidence" value="ECO:0007669"/>
    <property type="project" value="UniProtKB-KW"/>
</dbReference>
<keyword evidence="5 12" id="KW-0418">Kinase</keyword>
<evidence type="ECO:0000256" key="1">
    <source>
        <dbReference type="ARBA" id="ARBA00004496"/>
    </source>
</evidence>
<keyword evidence="4" id="KW-0808">Transferase</keyword>
<evidence type="ECO:0000313" key="12">
    <source>
        <dbReference type="RefSeq" id="XP_014636456.1"/>
    </source>
</evidence>
<evidence type="ECO:0000256" key="9">
    <source>
        <dbReference type="ARBA" id="ARBA00040505"/>
    </source>
</evidence>
<evidence type="ECO:0000256" key="6">
    <source>
        <dbReference type="ARBA" id="ARBA00036820"/>
    </source>
</evidence>
<reference evidence="12" key="1">
    <citation type="submission" date="2025-08" db="UniProtKB">
        <authorList>
            <consortium name="RefSeq"/>
        </authorList>
    </citation>
    <scope>IDENTIFICATION</scope>
</reference>
<dbReference type="Pfam" id="PF01636">
    <property type="entry name" value="APH"/>
    <property type="match status" value="1"/>
</dbReference>
<evidence type="ECO:0000256" key="8">
    <source>
        <dbReference type="ARBA" id="ARBA00038873"/>
    </source>
</evidence>
<evidence type="ECO:0000256" key="4">
    <source>
        <dbReference type="ARBA" id="ARBA00022679"/>
    </source>
</evidence>
<dbReference type="SUPFAM" id="SSF56112">
    <property type="entry name" value="Protein kinase-like (PK-like)"/>
    <property type="match status" value="1"/>
</dbReference>
<organism evidence="11 12">
    <name type="scientific">Ceratotherium simum simum</name>
    <name type="common">Southern white rhinoceros</name>
    <dbReference type="NCBI Taxonomy" id="73337"/>
    <lineage>
        <taxon>Eukaryota</taxon>
        <taxon>Metazoa</taxon>
        <taxon>Chordata</taxon>
        <taxon>Craniata</taxon>
        <taxon>Vertebrata</taxon>
        <taxon>Euteleostomi</taxon>
        <taxon>Mammalia</taxon>
        <taxon>Eutheria</taxon>
        <taxon>Laurasiatheria</taxon>
        <taxon>Perissodactyla</taxon>
        <taxon>Rhinocerotidae</taxon>
        <taxon>Ceratotherium</taxon>
    </lineage>
</organism>
<comment type="similarity">
    <text evidence="2">Belongs to the aminoglycoside phosphotransferase family.</text>
</comment>
<keyword evidence="3" id="KW-0963">Cytoplasm</keyword>
<accession>A0ABM1CA75</accession>